<gene>
    <name evidence="5" type="primary">LOC104584361</name>
    <name evidence="4" type="ORF">BRADI_4g03240v3</name>
</gene>
<dbReference type="ExpressionAtlas" id="I1IH12">
    <property type="expression patterns" value="baseline"/>
</dbReference>
<protein>
    <recommendedName>
        <fullName evidence="3">DUF4220 domain-containing protein</fullName>
    </recommendedName>
</protein>
<dbReference type="PANTHER" id="PTHR31325">
    <property type="entry name" value="OS01G0798800 PROTEIN-RELATED"/>
    <property type="match status" value="1"/>
</dbReference>
<dbReference type="RefSeq" id="XP_003579230.1">
    <property type="nucleotide sequence ID" value="XM_003579182.4"/>
</dbReference>
<evidence type="ECO:0000256" key="1">
    <source>
        <dbReference type="SAM" id="MobiDB-lite"/>
    </source>
</evidence>
<keyword evidence="6" id="KW-1185">Reference proteome</keyword>
<dbReference type="STRING" id="15368.I1IH12"/>
<feature type="transmembrane region" description="Helical" evidence="2">
    <location>
        <begin position="279"/>
        <end position="300"/>
    </location>
</feature>
<feature type="transmembrane region" description="Helical" evidence="2">
    <location>
        <begin position="138"/>
        <end position="154"/>
    </location>
</feature>
<dbReference type="OMA" id="QMERIGW"/>
<feature type="transmembrane region" description="Helical" evidence="2">
    <location>
        <begin position="82"/>
        <end position="101"/>
    </location>
</feature>
<dbReference type="eggNOG" id="ENOG502R429">
    <property type="taxonomic scope" value="Eukaryota"/>
</dbReference>
<evidence type="ECO:0000256" key="2">
    <source>
        <dbReference type="SAM" id="Phobius"/>
    </source>
</evidence>
<organism evidence="4">
    <name type="scientific">Brachypodium distachyon</name>
    <name type="common">Purple false brome</name>
    <name type="synonym">Trachynia distachya</name>
    <dbReference type="NCBI Taxonomy" id="15368"/>
    <lineage>
        <taxon>Eukaryota</taxon>
        <taxon>Viridiplantae</taxon>
        <taxon>Streptophyta</taxon>
        <taxon>Embryophyta</taxon>
        <taxon>Tracheophyta</taxon>
        <taxon>Spermatophyta</taxon>
        <taxon>Magnoliopsida</taxon>
        <taxon>Liliopsida</taxon>
        <taxon>Poales</taxon>
        <taxon>Poaceae</taxon>
        <taxon>BOP clade</taxon>
        <taxon>Pooideae</taxon>
        <taxon>Stipodae</taxon>
        <taxon>Brachypodieae</taxon>
        <taxon>Brachypodium</taxon>
    </lineage>
</organism>
<feature type="transmembrane region" description="Helical" evidence="2">
    <location>
        <begin position="13"/>
        <end position="32"/>
    </location>
</feature>
<feature type="transmembrane region" description="Helical" evidence="2">
    <location>
        <begin position="113"/>
        <end position="132"/>
    </location>
</feature>
<dbReference type="Pfam" id="PF04578">
    <property type="entry name" value="DUF594"/>
    <property type="match status" value="1"/>
</dbReference>
<feature type="transmembrane region" description="Helical" evidence="2">
    <location>
        <begin position="343"/>
        <end position="362"/>
    </location>
</feature>
<reference evidence="5" key="3">
    <citation type="submission" date="2018-08" db="UniProtKB">
        <authorList>
            <consortium name="EnsemblPlants"/>
        </authorList>
    </citation>
    <scope>IDENTIFICATION</scope>
    <source>
        <strain evidence="5">cv. Bd21</strain>
    </source>
</reference>
<dbReference type="Gramene" id="KQJ86091">
    <property type="protein sequence ID" value="KQJ86091"/>
    <property type="gene ID" value="BRADI_4g03240v3"/>
</dbReference>
<dbReference type="EMBL" id="CM000883">
    <property type="protein sequence ID" value="KQJ86091.2"/>
    <property type="molecule type" value="Genomic_DNA"/>
</dbReference>
<feature type="compositionally biased region" description="Low complexity" evidence="1">
    <location>
        <begin position="683"/>
        <end position="695"/>
    </location>
</feature>
<sequence length="695" mass="80132">MGLSSAMHWWEEWQLRILVLGSLFFQFFLLLSITMRRTVPRLRVLVWVAYVGGDALAIYALSTLFSRQKQRIGDRVTSALEVVWVPVLLIHLGGPYAISAYSLEDNELWRRHLMTLVIQITVALYIFCKWWSGEEKLLQAAILLFVVGIIKFAEKPWALRRASFNSMQASSSLSPQRKSSSTVVGGIIATIGRWCISEPYDLILASGRGNKWRELQESESLQKYVEEASKCVLTTEVDYEEGAKAIARHSELFGHTDYFADTIAPYSVRLSELQSFMKLGYLRGYLIVKMYIEVRFAIMYTKTRAVFSPLGVFLHYYLLPSLALASVVIFARSHKDGYSVNDIRVTYILFFCTAAQELYIWAKDLLGILLRTCQNRVGAYIGRWVSVETDTLAQYNLLSYCARNRKPTILMKLATFSFLRELINKNWYIGQVQSASHITFLVQRHVEDGWKKYIRGDTARYKKYNNLRGQLTLRRHHQMERIGWSLDMPFDQSVVIWHIATDLCFHYLNTSPQGVVTRGIGWSRDISNYMIYLLFIHPEMLMPGTRPGLFHIASDSIELFLKDSKASLDRAGNLEHDFICSTKTTKTEDRLILLICNLTEALMEVQENDRWQLILSVWLEMLCYSASRCRGYLHAKSLGEGGEYLSNIWLVWSFMGMQTWAERHHNLEHLEEEDDEGEEEQEQGGVDQSVEITIA</sequence>
<keyword evidence="2" id="KW-0812">Transmembrane</keyword>
<feature type="transmembrane region" description="Helical" evidence="2">
    <location>
        <begin position="312"/>
        <end position="331"/>
    </location>
</feature>
<dbReference type="Pfam" id="PF13968">
    <property type="entry name" value="DUF4220"/>
    <property type="match status" value="1"/>
</dbReference>
<feature type="compositionally biased region" description="Acidic residues" evidence="1">
    <location>
        <begin position="671"/>
        <end position="682"/>
    </location>
</feature>
<name>I1IH12_BRADI</name>
<evidence type="ECO:0000313" key="5">
    <source>
        <dbReference type="EnsemblPlants" id="KQJ86091"/>
    </source>
</evidence>
<dbReference type="HOGENOM" id="CLU_009180_4_0_1"/>
<evidence type="ECO:0000313" key="6">
    <source>
        <dbReference type="Proteomes" id="UP000008810"/>
    </source>
</evidence>
<dbReference type="InterPro" id="IPR025315">
    <property type="entry name" value="DUF4220"/>
</dbReference>
<reference evidence="4" key="2">
    <citation type="submission" date="2017-06" db="EMBL/GenBank/DDBJ databases">
        <title>WGS assembly of Brachypodium distachyon.</title>
        <authorList>
            <consortium name="The International Brachypodium Initiative"/>
            <person name="Lucas S."/>
            <person name="Harmon-Smith M."/>
            <person name="Lail K."/>
            <person name="Tice H."/>
            <person name="Grimwood J."/>
            <person name="Bruce D."/>
            <person name="Barry K."/>
            <person name="Shu S."/>
            <person name="Lindquist E."/>
            <person name="Wang M."/>
            <person name="Pitluck S."/>
            <person name="Vogel J.P."/>
            <person name="Garvin D.F."/>
            <person name="Mockler T.C."/>
            <person name="Schmutz J."/>
            <person name="Rokhsar D."/>
            <person name="Bevan M.W."/>
        </authorList>
    </citation>
    <scope>NUCLEOTIDE SEQUENCE</scope>
    <source>
        <strain evidence="4">Bd21</strain>
    </source>
</reference>
<dbReference type="AlphaFoldDB" id="I1IH12"/>
<dbReference type="Proteomes" id="UP000008810">
    <property type="component" value="Chromosome 4"/>
</dbReference>
<dbReference type="OrthoDB" id="686958at2759"/>
<proteinExistence type="predicted"/>
<dbReference type="InterPro" id="IPR007658">
    <property type="entry name" value="DUF594"/>
</dbReference>
<evidence type="ECO:0000313" key="4">
    <source>
        <dbReference type="EMBL" id="KQJ86091.2"/>
    </source>
</evidence>
<keyword evidence="2" id="KW-1133">Transmembrane helix</keyword>
<dbReference type="EnsemblPlants" id="KQJ86091">
    <property type="protein sequence ID" value="KQJ86091"/>
    <property type="gene ID" value="BRADI_4g03240v3"/>
</dbReference>
<feature type="region of interest" description="Disordered" evidence="1">
    <location>
        <begin position="671"/>
        <end position="695"/>
    </location>
</feature>
<evidence type="ECO:0000259" key="3">
    <source>
        <dbReference type="Pfam" id="PF13968"/>
    </source>
</evidence>
<accession>A0A0Q3HD67</accession>
<accession>I1IH12</accession>
<feature type="transmembrane region" description="Helical" evidence="2">
    <location>
        <begin position="44"/>
        <end position="62"/>
    </location>
</feature>
<dbReference type="GeneID" id="104584361"/>
<reference evidence="4 5" key="1">
    <citation type="journal article" date="2010" name="Nature">
        <title>Genome sequencing and analysis of the model grass Brachypodium distachyon.</title>
        <authorList>
            <consortium name="International Brachypodium Initiative"/>
        </authorList>
    </citation>
    <scope>NUCLEOTIDE SEQUENCE [LARGE SCALE GENOMIC DNA]</scope>
    <source>
        <strain evidence="4 5">Bd21</strain>
    </source>
</reference>
<keyword evidence="2" id="KW-0472">Membrane</keyword>
<feature type="domain" description="DUF4220" evidence="3">
    <location>
        <begin position="47"/>
        <end position="380"/>
    </location>
</feature>